<proteinExistence type="predicted"/>
<evidence type="ECO:0000313" key="1">
    <source>
        <dbReference type="EMBL" id="QAV19977.1"/>
    </source>
</evidence>
<gene>
    <name evidence="1" type="ORF">PC41400_20870</name>
</gene>
<dbReference type="Proteomes" id="UP000288943">
    <property type="component" value="Chromosome"/>
</dbReference>
<sequence length="71" mass="7817">MKFTENNGSRLFGRQSTVCRLTGPRIEGAVSWSFRTFTASETGFFLGRINRTIQCSAGSGGNMIPQIANRK</sequence>
<name>A0A410X074_9BACL</name>
<protein>
    <submittedName>
        <fullName evidence="1">Uncharacterized protein</fullName>
    </submittedName>
</protein>
<dbReference type="AlphaFoldDB" id="A0A410X074"/>
<reference evidence="1 2" key="1">
    <citation type="submission" date="2018-01" db="EMBL/GenBank/DDBJ databases">
        <title>The whole genome sequencing and assembly of Paenibacillus chitinolyticus KCCM 41400 strain.</title>
        <authorList>
            <person name="Kim J.-Y."/>
            <person name="Park M.-K."/>
            <person name="Lee Y.-J."/>
            <person name="Yi H."/>
            <person name="Bahn Y.-S."/>
            <person name="Kim J.F."/>
            <person name="Lee D.-W."/>
        </authorList>
    </citation>
    <scope>NUCLEOTIDE SEQUENCE [LARGE SCALE GENOMIC DNA]</scope>
    <source>
        <strain evidence="1 2">KCCM 41400</strain>
    </source>
</reference>
<organism evidence="1 2">
    <name type="scientific">Paenibacillus chitinolyticus</name>
    <dbReference type="NCBI Taxonomy" id="79263"/>
    <lineage>
        <taxon>Bacteria</taxon>
        <taxon>Bacillati</taxon>
        <taxon>Bacillota</taxon>
        <taxon>Bacilli</taxon>
        <taxon>Bacillales</taxon>
        <taxon>Paenibacillaceae</taxon>
        <taxon>Paenibacillus</taxon>
    </lineage>
</organism>
<accession>A0A410X074</accession>
<evidence type="ECO:0000313" key="2">
    <source>
        <dbReference type="Proteomes" id="UP000288943"/>
    </source>
</evidence>
<dbReference type="EMBL" id="CP026520">
    <property type="protein sequence ID" value="QAV19977.1"/>
    <property type="molecule type" value="Genomic_DNA"/>
</dbReference>
<dbReference type="KEGG" id="pchi:PC41400_20870"/>